<organism evidence="3 4">
    <name type="scientific">Candidatus Liptonbacteria bacterium RIFCSPLOWO2_01_FULL_53_13</name>
    <dbReference type="NCBI Taxonomy" id="1798651"/>
    <lineage>
        <taxon>Bacteria</taxon>
        <taxon>Candidatus Liptoniibacteriota</taxon>
    </lineage>
</organism>
<evidence type="ECO:0000259" key="2">
    <source>
        <dbReference type="PROSITE" id="PS51913"/>
    </source>
</evidence>
<dbReference type="Proteomes" id="UP000178348">
    <property type="component" value="Unassembled WGS sequence"/>
</dbReference>
<dbReference type="InterPro" id="IPR050239">
    <property type="entry name" value="Sigma-70_RNA_pol_init_factors"/>
</dbReference>
<dbReference type="InterPro" id="IPR007759">
    <property type="entry name" value="Asxl_HARE-HTH"/>
</dbReference>
<dbReference type="PANTHER" id="PTHR30603">
    <property type="entry name" value="RNA POLYMERASE SIGMA FACTOR RPO"/>
    <property type="match status" value="1"/>
</dbReference>
<dbReference type="PRINTS" id="PR00046">
    <property type="entry name" value="SIGMA70FCT"/>
</dbReference>
<gene>
    <name evidence="3" type="ORF">A2946_03880</name>
</gene>
<keyword evidence="1" id="KW-0804">Transcription</keyword>
<evidence type="ECO:0000256" key="1">
    <source>
        <dbReference type="ARBA" id="ARBA00023163"/>
    </source>
</evidence>
<dbReference type="Gene3D" id="1.10.10.1250">
    <property type="entry name" value="RNA polymerase, subunit delta, N-terminal domain"/>
    <property type="match status" value="1"/>
</dbReference>
<comment type="caution">
    <text evidence="3">The sequence shown here is derived from an EMBL/GenBank/DDBJ whole genome shotgun (WGS) entry which is preliminary data.</text>
</comment>
<name>A0A1G2CHJ6_9BACT</name>
<dbReference type="InterPro" id="IPR036388">
    <property type="entry name" value="WH-like_DNA-bd_sf"/>
</dbReference>
<dbReference type="InterPro" id="IPR007630">
    <property type="entry name" value="RNA_pol_sigma70_r4"/>
</dbReference>
<reference evidence="3 4" key="1">
    <citation type="journal article" date="2016" name="Nat. Commun.">
        <title>Thousands of microbial genomes shed light on interconnected biogeochemical processes in an aquifer system.</title>
        <authorList>
            <person name="Anantharaman K."/>
            <person name="Brown C.T."/>
            <person name="Hug L.A."/>
            <person name="Sharon I."/>
            <person name="Castelle C.J."/>
            <person name="Probst A.J."/>
            <person name="Thomas B.C."/>
            <person name="Singh A."/>
            <person name="Wilkins M.J."/>
            <person name="Karaoz U."/>
            <person name="Brodie E.L."/>
            <person name="Williams K.H."/>
            <person name="Hubbard S.S."/>
            <person name="Banfield J.F."/>
        </authorList>
    </citation>
    <scope>NUCLEOTIDE SEQUENCE [LARGE SCALE GENOMIC DNA]</scope>
</reference>
<dbReference type="AlphaFoldDB" id="A0A1G2CHJ6"/>
<dbReference type="Gene3D" id="1.10.10.10">
    <property type="entry name" value="Winged helix-like DNA-binding domain superfamily/Winged helix DNA-binding domain"/>
    <property type="match status" value="1"/>
</dbReference>
<dbReference type="InterPro" id="IPR013324">
    <property type="entry name" value="RNA_pol_sigma_r3/r4-like"/>
</dbReference>
<dbReference type="PANTHER" id="PTHR30603:SF47">
    <property type="entry name" value="RNA POLYMERASE SIGMA FACTOR SIGD, CHLOROPLASTIC"/>
    <property type="match status" value="1"/>
</dbReference>
<dbReference type="InterPro" id="IPR000943">
    <property type="entry name" value="RNA_pol_sigma70"/>
</dbReference>
<accession>A0A1G2CHJ6</accession>
<protein>
    <recommendedName>
        <fullName evidence="2">HTH HARE-type domain-containing protein</fullName>
    </recommendedName>
</protein>
<dbReference type="GO" id="GO:0003700">
    <property type="term" value="F:DNA-binding transcription factor activity"/>
    <property type="evidence" value="ECO:0007669"/>
    <property type="project" value="InterPro"/>
</dbReference>
<feature type="domain" description="HTH HARE-type" evidence="2">
    <location>
        <begin position="215"/>
        <end position="279"/>
    </location>
</feature>
<dbReference type="EMBL" id="MHLB01000055">
    <property type="protein sequence ID" value="OGZ00873.1"/>
    <property type="molecule type" value="Genomic_DNA"/>
</dbReference>
<dbReference type="PROSITE" id="PS51913">
    <property type="entry name" value="HTH_HARE"/>
    <property type="match status" value="1"/>
</dbReference>
<dbReference type="Pfam" id="PF04545">
    <property type="entry name" value="Sigma70_r4"/>
    <property type="match status" value="1"/>
</dbReference>
<proteinExistence type="predicted"/>
<evidence type="ECO:0000313" key="3">
    <source>
        <dbReference type="EMBL" id="OGZ00873.1"/>
    </source>
</evidence>
<evidence type="ECO:0000313" key="4">
    <source>
        <dbReference type="Proteomes" id="UP000178348"/>
    </source>
</evidence>
<dbReference type="InterPro" id="IPR038087">
    <property type="entry name" value="RNAP_delta_N_dom_sf"/>
</dbReference>
<sequence>MTSASIIINSVTQGLTPREKEVLFGRYGLEKGGKPQTLAALGERYHVTRERIRQIEVGALKVAKKNIAAHAELMRALEQVKKFLKDAGGVAEQGALVAYAKSVVPGTTENHLAVVIDASKAFSFFPDDKLFRPFYYLDKKSLAHAQAFIKEWVQTLKAKRAHALSGKYHEHLQEFIARKGLPTAHAESILGISKELHVNPYGDKGLAAWPEIRPKTIRDRVYLVLKKQGKPLHFRALARTINEVGFNARKASAPTVHNELIKDARFVLVGRGLYALAEHGYQPGTAKEVIQRILKKDGPMSPRQIIMAVQKERFFKENTVLVNLQNKILFTRLGDGSYQVREA</sequence>
<dbReference type="SUPFAM" id="SSF88659">
    <property type="entry name" value="Sigma3 and sigma4 domains of RNA polymerase sigma factors"/>
    <property type="match status" value="1"/>
</dbReference>
<dbReference type="GO" id="GO:0006352">
    <property type="term" value="P:DNA-templated transcription initiation"/>
    <property type="evidence" value="ECO:0007669"/>
    <property type="project" value="InterPro"/>
</dbReference>